<proteinExistence type="predicted"/>
<evidence type="ECO:0000313" key="1">
    <source>
        <dbReference type="EMBL" id="KAK1863925.1"/>
    </source>
</evidence>
<dbReference type="Proteomes" id="UP000798662">
    <property type="component" value="Chromosome 2"/>
</dbReference>
<name>A0ACC3C152_PYRYE</name>
<sequence>MSTRGVRMAVGDLSALPGLHDLPQLLEMDVAECAAVAKTLKFYGRFEWGADTRLQYLRATPSFNGKPWYDYVRYHAPDPGRVLTAHGCQRLAWHFETSDAIWPAIEVVDIGRLRRLENIVPDWRDLVDRHGLDVMPSKKQISAAEYHQERFFVNVFYPWTSRPAVGDL</sequence>
<organism evidence="1 2">
    <name type="scientific">Pyropia yezoensis</name>
    <name type="common">Susabi-nori</name>
    <name type="synonym">Porphyra yezoensis</name>
    <dbReference type="NCBI Taxonomy" id="2788"/>
    <lineage>
        <taxon>Eukaryota</taxon>
        <taxon>Rhodophyta</taxon>
        <taxon>Bangiophyceae</taxon>
        <taxon>Bangiales</taxon>
        <taxon>Bangiaceae</taxon>
        <taxon>Pyropia</taxon>
    </lineage>
</organism>
<reference evidence="1" key="1">
    <citation type="submission" date="2019-11" db="EMBL/GenBank/DDBJ databases">
        <title>Nori genome reveals adaptations in red seaweeds to the harsh intertidal environment.</title>
        <authorList>
            <person name="Wang D."/>
            <person name="Mao Y."/>
        </authorList>
    </citation>
    <scope>NUCLEOTIDE SEQUENCE</scope>
    <source>
        <tissue evidence="1">Gametophyte</tissue>
    </source>
</reference>
<accession>A0ACC3C152</accession>
<evidence type="ECO:0000313" key="2">
    <source>
        <dbReference type="Proteomes" id="UP000798662"/>
    </source>
</evidence>
<comment type="caution">
    <text evidence="1">The sequence shown here is derived from an EMBL/GenBank/DDBJ whole genome shotgun (WGS) entry which is preliminary data.</text>
</comment>
<keyword evidence="2" id="KW-1185">Reference proteome</keyword>
<protein>
    <submittedName>
        <fullName evidence="1">Uncharacterized protein</fullName>
    </submittedName>
</protein>
<gene>
    <name evidence="1" type="ORF">I4F81_006478</name>
</gene>
<dbReference type="EMBL" id="CM020619">
    <property type="protein sequence ID" value="KAK1863925.1"/>
    <property type="molecule type" value="Genomic_DNA"/>
</dbReference>